<dbReference type="RefSeq" id="WP_088918358.1">
    <property type="nucleotide sequence ID" value="NZ_CP018632.1"/>
</dbReference>
<keyword evidence="1" id="KW-0805">Transcription regulation</keyword>
<keyword evidence="3" id="KW-0804">Transcription</keyword>
<evidence type="ECO:0000256" key="1">
    <source>
        <dbReference type="ARBA" id="ARBA00023015"/>
    </source>
</evidence>
<accession>A0A2Z2P0S4</accession>
<dbReference type="InterPro" id="IPR050397">
    <property type="entry name" value="Env_Response_Regulators"/>
</dbReference>
<dbReference type="Pfam" id="PF13545">
    <property type="entry name" value="HTH_Crp_2"/>
    <property type="match status" value="1"/>
</dbReference>
<dbReference type="Proteomes" id="UP000250079">
    <property type="component" value="Chromosome"/>
</dbReference>
<sequence>MSWIDQFPGLSSLGSVERELLLANSSVMSVPKNTVVFGPGKTPDHLLLLLEGTVRVEQLSEKGREIVLYRVRAGESCVMTSACMLAFESYSAQGVTESEARAAAIPLKVFDQLVSESADFRHFVFTAFSTRIVELFHVIEDVAFQRIDIRLAAKILELAQGDELIRITHQQLGAELGTAREVISRQLSEFQRRAWIKQTRGAIQIVDSGGLQKLAGN</sequence>
<evidence type="ECO:0000256" key="3">
    <source>
        <dbReference type="ARBA" id="ARBA00023163"/>
    </source>
</evidence>
<dbReference type="SUPFAM" id="SSF51206">
    <property type="entry name" value="cAMP-binding domain-like"/>
    <property type="match status" value="1"/>
</dbReference>
<reference evidence="6 7" key="1">
    <citation type="submission" date="2016-12" db="EMBL/GenBank/DDBJ databases">
        <authorList>
            <person name="Song W.-J."/>
            <person name="Kurnit D.M."/>
        </authorList>
    </citation>
    <scope>NUCLEOTIDE SEQUENCE [LARGE SCALE GENOMIC DNA]</scope>
    <source>
        <strain evidence="6 7">IMCC3135</strain>
    </source>
</reference>
<keyword evidence="7" id="KW-1185">Reference proteome</keyword>
<dbReference type="InterPro" id="IPR036388">
    <property type="entry name" value="WH-like_DNA-bd_sf"/>
</dbReference>
<evidence type="ECO:0000259" key="4">
    <source>
        <dbReference type="PROSITE" id="PS50042"/>
    </source>
</evidence>
<dbReference type="Gene3D" id="1.10.10.10">
    <property type="entry name" value="Winged helix-like DNA-binding domain superfamily/Winged helix DNA-binding domain"/>
    <property type="match status" value="1"/>
</dbReference>
<dbReference type="EMBL" id="CP018632">
    <property type="protein sequence ID" value="ASJ73114.1"/>
    <property type="molecule type" value="Genomic_DNA"/>
</dbReference>
<dbReference type="OrthoDB" id="9776746at2"/>
<dbReference type="InterPro" id="IPR000595">
    <property type="entry name" value="cNMP-bd_dom"/>
</dbReference>
<dbReference type="PROSITE" id="PS51063">
    <property type="entry name" value="HTH_CRP_2"/>
    <property type="match status" value="1"/>
</dbReference>
<dbReference type="Pfam" id="PF00027">
    <property type="entry name" value="cNMP_binding"/>
    <property type="match status" value="1"/>
</dbReference>
<name>A0A2Z2P0S4_9GAMM</name>
<dbReference type="InterPro" id="IPR012318">
    <property type="entry name" value="HTH_CRP"/>
</dbReference>
<gene>
    <name evidence="6" type="ORF">IMCC3135_15150</name>
</gene>
<dbReference type="SMART" id="SM00419">
    <property type="entry name" value="HTH_CRP"/>
    <property type="match status" value="1"/>
</dbReference>
<dbReference type="GO" id="GO:0003677">
    <property type="term" value="F:DNA binding"/>
    <property type="evidence" value="ECO:0007669"/>
    <property type="project" value="UniProtKB-KW"/>
</dbReference>
<dbReference type="GO" id="GO:0005829">
    <property type="term" value="C:cytosol"/>
    <property type="evidence" value="ECO:0007669"/>
    <property type="project" value="TreeGrafter"/>
</dbReference>
<dbReference type="SUPFAM" id="SSF46785">
    <property type="entry name" value="Winged helix' DNA-binding domain"/>
    <property type="match status" value="1"/>
</dbReference>
<dbReference type="KEGG" id="gai:IMCC3135_15150"/>
<dbReference type="Gene3D" id="2.60.120.10">
    <property type="entry name" value="Jelly Rolls"/>
    <property type="match status" value="1"/>
</dbReference>
<evidence type="ECO:0000313" key="6">
    <source>
        <dbReference type="EMBL" id="ASJ73114.1"/>
    </source>
</evidence>
<feature type="domain" description="Cyclic nucleotide-binding" evidence="4">
    <location>
        <begin position="9"/>
        <end position="131"/>
    </location>
</feature>
<dbReference type="PANTHER" id="PTHR24567">
    <property type="entry name" value="CRP FAMILY TRANSCRIPTIONAL REGULATORY PROTEIN"/>
    <property type="match status" value="1"/>
</dbReference>
<dbReference type="InterPro" id="IPR014710">
    <property type="entry name" value="RmlC-like_jellyroll"/>
</dbReference>
<evidence type="ECO:0000256" key="2">
    <source>
        <dbReference type="ARBA" id="ARBA00023125"/>
    </source>
</evidence>
<feature type="domain" description="HTH crp-type" evidence="5">
    <location>
        <begin position="145"/>
        <end position="209"/>
    </location>
</feature>
<dbReference type="PROSITE" id="PS50042">
    <property type="entry name" value="CNMP_BINDING_3"/>
    <property type="match status" value="1"/>
</dbReference>
<proteinExistence type="predicted"/>
<evidence type="ECO:0000259" key="5">
    <source>
        <dbReference type="PROSITE" id="PS51063"/>
    </source>
</evidence>
<organism evidence="6 7">
    <name type="scientific">Granulosicoccus antarcticus IMCC3135</name>
    <dbReference type="NCBI Taxonomy" id="1192854"/>
    <lineage>
        <taxon>Bacteria</taxon>
        <taxon>Pseudomonadati</taxon>
        <taxon>Pseudomonadota</taxon>
        <taxon>Gammaproteobacteria</taxon>
        <taxon>Chromatiales</taxon>
        <taxon>Granulosicoccaceae</taxon>
        <taxon>Granulosicoccus</taxon>
    </lineage>
</organism>
<dbReference type="InterPro" id="IPR018490">
    <property type="entry name" value="cNMP-bd_dom_sf"/>
</dbReference>
<evidence type="ECO:0000313" key="7">
    <source>
        <dbReference type="Proteomes" id="UP000250079"/>
    </source>
</evidence>
<dbReference type="GO" id="GO:0003700">
    <property type="term" value="F:DNA-binding transcription factor activity"/>
    <property type="evidence" value="ECO:0007669"/>
    <property type="project" value="TreeGrafter"/>
</dbReference>
<protein>
    <submittedName>
        <fullName evidence="6">Transcriptional regulator SdrP</fullName>
    </submittedName>
</protein>
<dbReference type="PANTHER" id="PTHR24567:SF74">
    <property type="entry name" value="HTH-TYPE TRANSCRIPTIONAL REGULATOR ARCR"/>
    <property type="match status" value="1"/>
</dbReference>
<dbReference type="InterPro" id="IPR036390">
    <property type="entry name" value="WH_DNA-bd_sf"/>
</dbReference>
<dbReference type="CDD" id="cd00038">
    <property type="entry name" value="CAP_ED"/>
    <property type="match status" value="1"/>
</dbReference>
<keyword evidence="2" id="KW-0238">DNA-binding</keyword>
<dbReference type="AlphaFoldDB" id="A0A2Z2P0S4"/>